<dbReference type="Pfam" id="PF25071">
    <property type="entry name" value="DUF7795"/>
    <property type="match status" value="1"/>
</dbReference>
<comment type="caution">
    <text evidence="2">The sequence shown here is derived from an EMBL/GenBank/DDBJ whole genome shotgun (WGS) entry which is preliminary data.</text>
</comment>
<dbReference type="InterPro" id="IPR056697">
    <property type="entry name" value="DUF7795"/>
</dbReference>
<gene>
    <name evidence="2" type="ORF">F2Q70_00040555</name>
</gene>
<dbReference type="PANTHER" id="PTHR35305:SF2">
    <property type="entry name" value="FAD-BINDING PROTEIN"/>
    <property type="match status" value="1"/>
</dbReference>
<reference evidence="2" key="1">
    <citation type="submission" date="2019-12" db="EMBL/GenBank/DDBJ databases">
        <title>Genome sequencing and annotation of Brassica cretica.</title>
        <authorList>
            <person name="Studholme D.J."/>
            <person name="Sarris P.F."/>
        </authorList>
    </citation>
    <scope>NUCLEOTIDE SEQUENCE</scope>
    <source>
        <strain evidence="2">PFS-102/07</strain>
        <tissue evidence="2">Leaf</tissue>
    </source>
</reference>
<name>A0A8S9K1R2_BRACR</name>
<sequence>MEARSELKLKVYDIFKEFMTGITKLEELGNAANTFLLRFQQGLSLLKRSPMVTSSTLIKNLIKNNETRRLKSYIESGSIIIDDAAKSTKALHKSLSGLSDHLIKAQSLLSELERLTDEAIETATTTQLDVESGDELRHVTSDEVRFQHKLVSRRN</sequence>
<evidence type="ECO:0000313" key="2">
    <source>
        <dbReference type="EMBL" id="KAF2587787.1"/>
    </source>
</evidence>
<evidence type="ECO:0000259" key="1">
    <source>
        <dbReference type="Pfam" id="PF25071"/>
    </source>
</evidence>
<dbReference type="AlphaFoldDB" id="A0A8S9K1R2"/>
<dbReference type="PANTHER" id="PTHR35305">
    <property type="entry name" value="FAD-BINDING PROTEIN"/>
    <property type="match status" value="1"/>
</dbReference>
<dbReference type="EMBL" id="QGKY02000190">
    <property type="protein sequence ID" value="KAF2587787.1"/>
    <property type="molecule type" value="Genomic_DNA"/>
</dbReference>
<feature type="domain" description="DUF7795" evidence="1">
    <location>
        <begin position="6"/>
        <end position="126"/>
    </location>
</feature>
<protein>
    <recommendedName>
        <fullName evidence="1">DUF7795 domain-containing protein</fullName>
    </recommendedName>
</protein>
<proteinExistence type="predicted"/>
<organism evidence="2">
    <name type="scientific">Brassica cretica</name>
    <name type="common">Mustard</name>
    <dbReference type="NCBI Taxonomy" id="69181"/>
    <lineage>
        <taxon>Eukaryota</taxon>
        <taxon>Viridiplantae</taxon>
        <taxon>Streptophyta</taxon>
        <taxon>Embryophyta</taxon>
        <taxon>Tracheophyta</taxon>
        <taxon>Spermatophyta</taxon>
        <taxon>Magnoliopsida</taxon>
        <taxon>eudicotyledons</taxon>
        <taxon>Gunneridae</taxon>
        <taxon>Pentapetalae</taxon>
        <taxon>rosids</taxon>
        <taxon>malvids</taxon>
        <taxon>Brassicales</taxon>
        <taxon>Brassicaceae</taxon>
        <taxon>Brassiceae</taxon>
        <taxon>Brassica</taxon>
    </lineage>
</organism>
<accession>A0A8S9K1R2</accession>